<dbReference type="PANTHER" id="PTHR46470">
    <property type="entry name" value="N-ACYLNEURAMINATE-9-PHOSPHATASE"/>
    <property type="match status" value="1"/>
</dbReference>
<accession>A0ABR4FTW8</accession>
<dbReference type="PANTHER" id="PTHR46470:SF2">
    <property type="entry name" value="GLYCERALDEHYDE 3-PHOSPHATE PHOSPHATASE"/>
    <property type="match status" value="1"/>
</dbReference>
<evidence type="ECO:0000313" key="4">
    <source>
        <dbReference type="EMBL" id="KAL2786712.1"/>
    </source>
</evidence>
<evidence type="ECO:0000313" key="5">
    <source>
        <dbReference type="Proteomes" id="UP001610563"/>
    </source>
</evidence>
<dbReference type="InterPro" id="IPR036412">
    <property type="entry name" value="HAD-like_sf"/>
</dbReference>
<evidence type="ECO:0000256" key="3">
    <source>
        <dbReference type="ARBA" id="ARBA00022842"/>
    </source>
</evidence>
<keyword evidence="2" id="KW-0378">Hydrolase</keyword>
<name>A0ABR4FTW8_9EURO</name>
<keyword evidence="5" id="KW-1185">Reference proteome</keyword>
<proteinExistence type="predicted"/>
<protein>
    <submittedName>
        <fullName evidence="4">HAD-like domain-containing protein</fullName>
    </submittedName>
</protein>
<dbReference type="SFLD" id="SFLDG01129">
    <property type="entry name" value="C1.5:_HAD__Beta-PGM__Phosphata"/>
    <property type="match status" value="1"/>
</dbReference>
<keyword evidence="1" id="KW-0479">Metal-binding</keyword>
<dbReference type="SUPFAM" id="SSF56784">
    <property type="entry name" value="HAD-like"/>
    <property type="match status" value="1"/>
</dbReference>
<comment type="caution">
    <text evidence="4">The sequence shown here is derived from an EMBL/GenBank/DDBJ whole genome shotgun (WGS) entry which is preliminary data.</text>
</comment>
<dbReference type="Pfam" id="PF00702">
    <property type="entry name" value="Hydrolase"/>
    <property type="match status" value="1"/>
</dbReference>
<dbReference type="CDD" id="cd01427">
    <property type="entry name" value="HAD_like"/>
    <property type="match status" value="1"/>
</dbReference>
<organism evidence="4 5">
    <name type="scientific">Aspergillus keveii</name>
    <dbReference type="NCBI Taxonomy" id="714993"/>
    <lineage>
        <taxon>Eukaryota</taxon>
        <taxon>Fungi</taxon>
        <taxon>Dikarya</taxon>
        <taxon>Ascomycota</taxon>
        <taxon>Pezizomycotina</taxon>
        <taxon>Eurotiomycetes</taxon>
        <taxon>Eurotiomycetidae</taxon>
        <taxon>Eurotiales</taxon>
        <taxon>Aspergillaceae</taxon>
        <taxon>Aspergillus</taxon>
        <taxon>Aspergillus subgen. Nidulantes</taxon>
    </lineage>
</organism>
<dbReference type="Gene3D" id="3.40.50.1000">
    <property type="entry name" value="HAD superfamily/HAD-like"/>
    <property type="match status" value="1"/>
</dbReference>
<dbReference type="InterPro" id="IPR023198">
    <property type="entry name" value="PGP-like_dom2"/>
</dbReference>
<dbReference type="InterPro" id="IPR023214">
    <property type="entry name" value="HAD_sf"/>
</dbReference>
<gene>
    <name evidence="4" type="ORF">BJX66DRAFT_341928</name>
</gene>
<reference evidence="4 5" key="1">
    <citation type="submission" date="2024-07" db="EMBL/GenBank/DDBJ databases">
        <title>Section-level genome sequencing and comparative genomics of Aspergillus sections Usti and Cavernicolus.</title>
        <authorList>
            <consortium name="Lawrence Berkeley National Laboratory"/>
            <person name="Nybo J.L."/>
            <person name="Vesth T.C."/>
            <person name="Theobald S."/>
            <person name="Frisvad J.C."/>
            <person name="Larsen T.O."/>
            <person name="Kjaerboelling I."/>
            <person name="Rothschild-Mancinelli K."/>
            <person name="Lyhne E.K."/>
            <person name="Kogle M.E."/>
            <person name="Barry K."/>
            <person name="Clum A."/>
            <person name="Na H."/>
            <person name="Ledsgaard L."/>
            <person name="Lin J."/>
            <person name="Lipzen A."/>
            <person name="Kuo A."/>
            <person name="Riley R."/>
            <person name="Mondo S."/>
            <person name="Labutti K."/>
            <person name="Haridas S."/>
            <person name="Pangalinan J."/>
            <person name="Salamov A.A."/>
            <person name="Simmons B.A."/>
            <person name="Magnuson J.K."/>
            <person name="Chen J."/>
            <person name="Drula E."/>
            <person name="Henrissat B."/>
            <person name="Wiebenga A."/>
            <person name="Lubbers R.J."/>
            <person name="Gomes A.C."/>
            <person name="Makela M.R."/>
            <person name="Stajich J."/>
            <person name="Grigoriev I.V."/>
            <person name="Mortensen U.H."/>
            <person name="De Vries R.P."/>
            <person name="Baker S.E."/>
            <person name="Andersen M.R."/>
        </authorList>
    </citation>
    <scope>NUCLEOTIDE SEQUENCE [LARGE SCALE GENOMIC DNA]</scope>
    <source>
        <strain evidence="4 5">CBS 209.92</strain>
    </source>
</reference>
<keyword evidence="3" id="KW-0460">Magnesium</keyword>
<sequence>MDTTSTDTECPYRQRLASATWVGFDLDDTLHEFRNASSAASNSVIRTISEQYAMPTQLLQQKYAVILREKTSHAFADDRSSHDYRKEGFLALLESVEIAADDEFIQGLLVTYERSLAASLKLKDGALGLLQRLKSLGKKVVVITEGPQDAQEWTVTQLGIAPCVDYLATTNQFRSTKTTGLFSHVLKHLGVAPDDIVYIGDNLDRDIVPAVDEGILCIYLADTPTVRTGEGVFRASSLAEDEQLLQNWPVV</sequence>
<evidence type="ECO:0000256" key="2">
    <source>
        <dbReference type="ARBA" id="ARBA00022801"/>
    </source>
</evidence>
<evidence type="ECO:0000256" key="1">
    <source>
        <dbReference type="ARBA" id="ARBA00022723"/>
    </source>
</evidence>
<dbReference type="InterPro" id="IPR051400">
    <property type="entry name" value="HAD-like_hydrolase"/>
</dbReference>
<dbReference type="SFLD" id="SFLDS00003">
    <property type="entry name" value="Haloacid_Dehalogenase"/>
    <property type="match status" value="1"/>
</dbReference>
<dbReference type="Proteomes" id="UP001610563">
    <property type="component" value="Unassembled WGS sequence"/>
</dbReference>
<dbReference type="Gene3D" id="1.10.150.240">
    <property type="entry name" value="Putative phosphatase, domain 2"/>
    <property type="match status" value="1"/>
</dbReference>
<dbReference type="EMBL" id="JBFTWV010000112">
    <property type="protein sequence ID" value="KAL2786712.1"/>
    <property type="molecule type" value="Genomic_DNA"/>
</dbReference>